<reference evidence="2 3" key="1">
    <citation type="submission" date="2024-01" db="EMBL/GenBank/DDBJ databases">
        <title>Pedobacter sp. nov., isolated from oil-contaminated soil.</title>
        <authorList>
            <person name="Le N.T.T."/>
        </authorList>
    </citation>
    <scope>NUCLEOTIDE SEQUENCE [LARGE SCALE GENOMIC DNA]</scope>
    <source>
        <strain evidence="2 3">VNH31</strain>
    </source>
</reference>
<accession>A0ABU7GYV0</accession>
<dbReference type="InterPro" id="IPR003409">
    <property type="entry name" value="MORN"/>
</dbReference>
<dbReference type="Proteomes" id="UP001337681">
    <property type="component" value="Unassembled WGS sequence"/>
</dbReference>
<sequence length="380" mass="43631">MERRETKREKSAEELRRAYELKEQAKASRVVKSIKESLARRQAIAEMCMPLAMIYLDAGFQEFEAKALPQRSVIGVSASDSFYYKPDSNMATTINAYLKYKVQKNSESFDELFPLILGFRLAGYTALKALEDLEKRFPEKKDIITYTKPFAALAYWTGGETMPRAFTSTSPRSFDYIYADKMDSLLKSWFRNDSMSVKNAIAQTKITEDSWNQSGVYSGTIEKVLTIARSPENAKPAPPSTSGKTKVKKVKYRDNPYEGEVNEKNIPHGKGKLIAAVNRINKKVLISFSEGTYFNGVKNGKFYEQHYHSNPVPYTYEGNYVMGVKEGWGKYFDPHKGTYEGEYWQNMRHGKGKMTYLDGFVEEGFWFYDTFSGRRSKEEE</sequence>
<gene>
    <name evidence="2" type="ORF">VRU49_02105</name>
</gene>
<dbReference type="Pfam" id="PF02493">
    <property type="entry name" value="MORN"/>
    <property type="match status" value="3"/>
</dbReference>
<keyword evidence="1" id="KW-0677">Repeat</keyword>
<proteinExistence type="predicted"/>
<evidence type="ECO:0000256" key="1">
    <source>
        <dbReference type="ARBA" id="ARBA00022737"/>
    </source>
</evidence>
<dbReference type="PANTHER" id="PTHR43215">
    <property type="entry name" value="RADIAL SPOKE HEAD 1 HOMOLOG"/>
    <property type="match status" value="1"/>
</dbReference>
<dbReference type="SMART" id="SM00698">
    <property type="entry name" value="MORN"/>
    <property type="match status" value="2"/>
</dbReference>
<dbReference type="PANTHER" id="PTHR43215:SF14">
    <property type="entry name" value="RADIAL SPOKE HEAD 1 HOMOLOG"/>
    <property type="match status" value="1"/>
</dbReference>
<name>A0ABU7GYV0_9SPHI</name>
<organism evidence="2 3">
    <name type="scientific">Pedobacter flavus</name>
    <dbReference type="NCBI Taxonomy" id="3113906"/>
    <lineage>
        <taxon>Bacteria</taxon>
        <taxon>Pseudomonadati</taxon>
        <taxon>Bacteroidota</taxon>
        <taxon>Sphingobacteriia</taxon>
        <taxon>Sphingobacteriales</taxon>
        <taxon>Sphingobacteriaceae</taxon>
        <taxon>Pedobacter</taxon>
    </lineage>
</organism>
<dbReference type="RefSeq" id="WP_330145120.1">
    <property type="nucleotide sequence ID" value="NZ_JAZDQU010000001.1"/>
</dbReference>
<evidence type="ECO:0000313" key="3">
    <source>
        <dbReference type="Proteomes" id="UP001337681"/>
    </source>
</evidence>
<keyword evidence="3" id="KW-1185">Reference proteome</keyword>
<dbReference type="Gene3D" id="2.20.110.10">
    <property type="entry name" value="Histone H3 K4-specific methyltransferase SET7/9 N-terminal domain"/>
    <property type="match status" value="1"/>
</dbReference>
<evidence type="ECO:0008006" key="4">
    <source>
        <dbReference type="Google" id="ProtNLM"/>
    </source>
</evidence>
<evidence type="ECO:0000313" key="2">
    <source>
        <dbReference type="EMBL" id="MEE1884202.1"/>
    </source>
</evidence>
<comment type="caution">
    <text evidence="2">The sequence shown here is derived from an EMBL/GenBank/DDBJ whole genome shotgun (WGS) entry which is preliminary data.</text>
</comment>
<dbReference type="EMBL" id="JAZDQU010000001">
    <property type="protein sequence ID" value="MEE1884202.1"/>
    <property type="molecule type" value="Genomic_DNA"/>
</dbReference>
<protein>
    <recommendedName>
        <fullName evidence="4">MORN repeat variant</fullName>
    </recommendedName>
</protein>
<dbReference type="SUPFAM" id="SSF82185">
    <property type="entry name" value="Histone H3 K4-specific methyltransferase SET7/9 N-terminal domain"/>
    <property type="match status" value="1"/>
</dbReference>